<comment type="caution">
    <text evidence="6">The sequence shown here is derived from an EMBL/GenBank/DDBJ whole genome shotgun (WGS) entry which is preliminary data.</text>
</comment>
<feature type="compositionally biased region" description="Polar residues" evidence="3">
    <location>
        <begin position="341"/>
        <end position="357"/>
    </location>
</feature>
<feature type="region of interest" description="Disordered" evidence="3">
    <location>
        <begin position="85"/>
        <end position="109"/>
    </location>
</feature>
<comment type="similarity">
    <text evidence="1">Belongs to the peptidase S33 family.</text>
</comment>
<evidence type="ECO:0000256" key="3">
    <source>
        <dbReference type="SAM" id="MobiDB-lite"/>
    </source>
</evidence>
<feature type="compositionally biased region" description="Basic and acidic residues" evidence="3">
    <location>
        <begin position="283"/>
        <end position="316"/>
    </location>
</feature>
<dbReference type="Gene3D" id="3.40.50.1820">
    <property type="entry name" value="alpha/beta hydrolase"/>
    <property type="match status" value="1"/>
</dbReference>
<keyword evidence="2" id="KW-0378">Hydrolase</keyword>
<feature type="region of interest" description="Disordered" evidence="3">
    <location>
        <begin position="230"/>
        <end position="258"/>
    </location>
</feature>
<feature type="region of interest" description="Disordered" evidence="3">
    <location>
        <begin position="122"/>
        <end position="175"/>
    </location>
</feature>
<feature type="compositionally biased region" description="Low complexity" evidence="3">
    <location>
        <begin position="363"/>
        <end position="375"/>
    </location>
</feature>
<dbReference type="SUPFAM" id="SSF53474">
    <property type="entry name" value="alpha/beta-Hydrolases"/>
    <property type="match status" value="1"/>
</dbReference>
<dbReference type="AlphaFoldDB" id="A0A8H3AXF3"/>
<feature type="transmembrane region" description="Helical" evidence="4">
    <location>
        <begin position="27"/>
        <end position="47"/>
    </location>
</feature>
<feature type="region of interest" description="Disordered" evidence="3">
    <location>
        <begin position="341"/>
        <end position="413"/>
    </location>
</feature>
<evidence type="ECO:0000259" key="5">
    <source>
        <dbReference type="Pfam" id="PF06441"/>
    </source>
</evidence>
<evidence type="ECO:0000256" key="1">
    <source>
        <dbReference type="ARBA" id="ARBA00010088"/>
    </source>
</evidence>
<dbReference type="Proteomes" id="UP000663841">
    <property type="component" value="Unassembled WGS sequence"/>
</dbReference>
<evidence type="ECO:0000256" key="4">
    <source>
        <dbReference type="SAM" id="Phobius"/>
    </source>
</evidence>
<keyword evidence="4" id="KW-1133">Transmembrane helix</keyword>
<dbReference type="GO" id="GO:0004301">
    <property type="term" value="F:epoxide hydrolase activity"/>
    <property type="evidence" value="ECO:0007669"/>
    <property type="project" value="TreeGrafter"/>
</dbReference>
<dbReference type="EMBL" id="CAJMWW010000096">
    <property type="protein sequence ID" value="CAE6442631.1"/>
    <property type="molecule type" value="Genomic_DNA"/>
</dbReference>
<proteinExistence type="inferred from homology"/>
<dbReference type="GO" id="GO:0097176">
    <property type="term" value="P:epoxide metabolic process"/>
    <property type="evidence" value="ECO:0007669"/>
    <property type="project" value="TreeGrafter"/>
</dbReference>
<dbReference type="Pfam" id="PF06441">
    <property type="entry name" value="EHN"/>
    <property type="match status" value="1"/>
</dbReference>
<gene>
    <name evidence="6" type="ORF">RDB_LOCUS102049</name>
</gene>
<dbReference type="InterPro" id="IPR000639">
    <property type="entry name" value="Epox_hydrolase-like"/>
</dbReference>
<keyword evidence="4" id="KW-0472">Membrane</keyword>
<sequence>MTQTKELSPLVLPHTFDSDLKLATDNVYTVTLSVNLGFMAGLLDTLLGRSVLRIVSAVVATGGFIASLAVILLAPLFPSLVSTAPPQVAHPPSVTSSPPRRRRTYITSASITVSVRRDPTIVPIIERSERDSASPSPAPPARRVSFSPQSSSASVPTIPHGLVDPPSQPGSSNAHGIPAVRRVHEEETEVGAYNLPTPPASIASMSSEGDEVGVEEFGMVSPCVGKRGRRSFLFSPKRSGSVKGKEKQTAEDGELSATRRRAHSLALSTLEGASKRSSWISHSSRESSAHDDTLREAEAEADRGSRMSITEKESKKRSGLSFQDFKAAFGKRERRAALISSSGSYALSPSESHSTPRSLELGRPSSVSSHPSPRSVSDELVRKARASSPPLRLDTANSPSETERREVQSPITDATARPLFGGEVVIRNESGRRRTRSSAIPGLYADAEVSSILPTEARTSIRTFLIHGELYILLVRGIFVPDEQLNQLHTKLELTRLPDELDLPPGQEWEWGIPLAVLKPVIDYWQTKYDWRAVEERINETLPQFTTYIESERHGQQEVHFVHKRSESPNAVPLLFVHGWPGNFLEVSKMIEELVRPKDPKYPSFHVIAPSLPGYVFSQRANTPGMNAIGTAYLFDQLMRKLGYQHYVAQGGDWGSLVVRALAVHHQGTCLATHMNMNVISSPTLLKNPIMTMKTALGLAGLPGGYPKDEMDGVANGKEFMATGTGYSRIQGTRPQTLAVGLTDSPAGLLAWIGEKLFVWTDSYPWTPEELITWTMLYWINGPAGGLRYYKENSITGPPKDPKLRAELDHLRSSWSPTPLGFSWFPKEIVASPPEWAGIIQRLVYSKKHHKGGHFAAWEVPELLVNDIQSFVTIVLEKEPRLLNVA</sequence>
<dbReference type="InterPro" id="IPR029058">
    <property type="entry name" value="AB_hydrolase_fold"/>
</dbReference>
<name>A0A8H3AXF3_9AGAM</name>
<protein>
    <recommendedName>
        <fullName evidence="5">Epoxide hydrolase N-terminal domain-containing protein</fullName>
    </recommendedName>
</protein>
<evidence type="ECO:0000313" key="7">
    <source>
        <dbReference type="Proteomes" id="UP000663841"/>
    </source>
</evidence>
<keyword evidence="4" id="KW-0812">Transmembrane</keyword>
<feature type="domain" description="Epoxide hydrolase N-terminal" evidence="5">
    <location>
        <begin position="479"/>
        <end position="587"/>
    </location>
</feature>
<evidence type="ECO:0000256" key="2">
    <source>
        <dbReference type="ARBA" id="ARBA00022801"/>
    </source>
</evidence>
<feature type="region of interest" description="Disordered" evidence="3">
    <location>
        <begin position="276"/>
        <end position="317"/>
    </location>
</feature>
<accession>A0A8H3AXF3</accession>
<dbReference type="InterPro" id="IPR010497">
    <property type="entry name" value="Epoxide_hydro_N"/>
</dbReference>
<reference evidence="6" key="1">
    <citation type="submission" date="2021-01" db="EMBL/GenBank/DDBJ databases">
        <authorList>
            <person name="Kaushik A."/>
        </authorList>
    </citation>
    <scope>NUCLEOTIDE SEQUENCE</scope>
    <source>
        <strain evidence="6">AG3-T5</strain>
    </source>
</reference>
<feature type="compositionally biased region" description="Low complexity" evidence="3">
    <location>
        <begin position="141"/>
        <end position="156"/>
    </location>
</feature>
<evidence type="ECO:0000313" key="6">
    <source>
        <dbReference type="EMBL" id="CAE6442631.1"/>
    </source>
</evidence>
<organism evidence="6 7">
    <name type="scientific">Rhizoctonia solani</name>
    <dbReference type="NCBI Taxonomy" id="456999"/>
    <lineage>
        <taxon>Eukaryota</taxon>
        <taxon>Fungi</taxon>
        <taxon>Dikarya</taxon>
        <taxon>Basidiomycota</taxon>
        <taxon>Agaricomycotina</taxon>
        <taxon>Agaricomycetes</taxon>
        <taxon>Cantharellales</taxon>
        <taxon>Ceratobasidiaceae</taxon>
        <taxon>Rhizoctonia</taxon>
    </lineage>
</organism>
<dbReference type="PRINTS" id="PR00412">
    <property type="entry name" value="EPOXHYDRLASE"/>
</dbReference>
<feature type="transmembrane region" description="Helical" evidence="4">
    <location>
        <begin position="54"/>
        <end position="77"/>
    </location>
</feature>
<dbReference type="PANTHER" id="PTHR21661">
    <property type="entry name" value="EPOXIDE HYDROLASE 1-RELATED"/>
    <property type="match status" value="1"/>
</dbReference>
<dbReference type="PANTHER" id="PTHR21661:SF71">
    <property type="entry name" value="EPOXIDE HYDROLASE N-TERMINAL DOMAIN-CONTAINING PROTEIN"/>
    <property type="match status" value="1"/>
</dbReference>